<dbReference type="AlphaFoldDB" id="A0A1Y0E8D5"/>
<dbReference type="InterPro" id="IPR043795">
    <property type="entry name" value="N-alpha-Ac-DABA-like"/>
</dbReference>
<accession>A0A1Y0E8D5</accession>
<name>A0A1Y0E8D5_9RHOB</name>
<sequence>MFLHDAPRAGGQGMITPTIPLDAQGVHHGFLKLPYSRDDSAWGSVMTPITVIANGDGPTALLTGANHGDEYEGPVALQELAATLQPDQITGRVIILPMMNLPAFAAGARCSPIDGANMNRSFPGRADGSVTQKICHYIATELVPVADIVLDFHSGGRTLDFLPFAAAHILPDKVQESACMAAMQAFNAPYSVRMLEIDAVGMFDTEVENQGKTFVTTELGGAGTATARSVAIARKGIRNLLIHSGIMPGALQLGPTVQLDMPDDSCFVFAQHAGLIDYLVDLGDAVNQGQPIARIWPADRTGVPPVMCHAACTGILTARHVPGLVKLGDFVALVAVVTGTPPQG</sequence>
<evidence type="ECO:0000313" key="6">
    <source>
        <dbReference type="EMBL" id="ART99876.1"/>
    </source>
</evidence>
<dbReference type="GO" id="GO:0016788">
    <property type="term" value="F:hydrolase activity, acting on ester bonds"/>
    <property type="evidence" value="ECO:0007669"/>
    <property type="project" value="InterPro"/>
</dbReference>
<dbReference type="GO" id="GO:0016811">
    <property type="term" value="F:hydrolase activity, acting on carbon-nitrogen (but not peptide) bonds, in linear amides"/>
    <property type="evidence" value="ECO:0007669"/>
    <property type="project" value="InterPro"/>
</dbReference>
<dbReference type="SUPFAM" id="SSF53187">
    <property type="entry name" value="Zn-dependent exopeptidases"/>
    <property type="match status" value="1"/>
</dbReference>
<dbReference type="PANTHER" id="PTHR37326:SF1">
    <property type="entry name" value="BLL3975 PROTEIN"/>
    <property type="match status" value="1"/>
</dbReference>
<dbReference type="InterPro" id="IPR055438">
    <property type="entry name" value="AstE_AspA_cat"/>
</dbReference>
<dbReference type="STRING" id="1122181.GCA_000382265_02873"/>
<dbReference type="NCBIfam" id="TIGR02994">
    <property type="entry name" value="ectoine_eutE"/>
    <property type="match status" value="1"/>
</dbReference>
<dbReference type="Proteomes" id="UP000195273">
    <property type="component" value="Chromosome"/>
</dbReference>
<evidence type="ECO:0000256" key="4">
    <source>
        <dbReference type="ARBA" id="ARBA00022833"/>
    </source>
</evidence>
<dbReference type="KEGG" id="lvs:LOKVESSMR4R_00539"/>
<dbReference type="PIRSF" id="PIRSF039012">
    <property type="entry name" value="ASP"/>
    <property type="match status" value="1"/>
</dbReference>
<evidence type="ECO:0000256" key="3">
    <source>
        <dbReference type="ARBA" id="ARBA00022801"/>
    </source>
</evidence>
<evidence type="ECO:0000259" key="5">
    <source>
        <dbReference type="Pfam" id="PF24827"/>
    </source>
</evidence>
<proteinExistence type="predicted"/>
<dbReference type="Pfam" id="PF24827">
    <property type="entry name" value="AstE_AspA_cat"/>
    <property type="match status" value="1"/>
</dbReference>
<dbReference type="OrthoDB" id="9782876at2"/>
<dbReference type="GO" id="GO:0046872">
    <property type="term" value="F:metal ion binding"/>
    <property type="evidence" value="ECO:0007669"/>
    <property type="project" value="UniProtKB-KW"/>
</dbReference>
<protein>
    <submittedName>
        <fullName evidence="6">N-alpha-acetyl-L-2,4-diaminobutyric acid deacetylase</fullName>
        <ecNumber evidence="6">3.5.1.-</ecNumber>
    </submittedName>
</protein>
<evidence type="ECO:0000313" key="7">
    <source>
        <dbReference type="Proteomes" id="UP000195273"/>
    </source>
</evidence>
<dbReference type="InterPro" id="IPR053138">
    <property type="entry name" value="N-alpha-Ac-DABA_deacetylase"/>
</dbReference>
<dbReference type="CDD" id="cd06252">
    <property type="entry name" value="M14_ASTE_ASPA-like"/>
    <property type="match status" value="1"/>
</dbReference>
<gene>
    <name evidence="6" type="primary">doeB</name>
    <name evidence="6" type="ORF">LOKVESSMR4R_00539</name>
</gene>
<dbReference type="EC" id="3.5.1.-" evidence="6"/>
<dbReference type="InterPro" id="IPR014336">
    <property type="entry name" value="DoeB"/>
</dbReference>
<dbReference type="EMBL" id="CP021431">
    <property type="protein sequence ID" value="ART99876.1"/>
    <property type="molecule type" value="Genomic_DNA"/>
</dbReference>
<organism evidence="6 7">
    <name type="scientific">Yoonia vestfoldensis</name>
    <dbReference type="NCBI Taxonomy" id="245188"/>
    <lineage>
        <taxon>Bacteria</taxon>
        <taxon>Pseudomonadati</taxon>
        <taxon>Pseudomonadota</taxon>
        <taxon>Alphaproteobacteria</taxon>
        <taxon>Rhodobacterales</taxon>
        <taxon>Paracoccaceae</taxon>
        <taxon>Yoonia</taxon>
    </lineage>
</organism>
<keyword evidence="3 6" id="KW-0378">Hydrolase</keyword>
<reference evidence="6 7" key="1">
    <citation type="submission" date="2017-05" db="EMBL/GenBank/DDBJ databases">
        <title>Genome Sequence of Loktanella vestfoldensis Strain SMR4r Isolated from a Culture of the Diatom Skeletonema marinoi.</title>
        <authorList>
            <person name="Topel M."/>
            <person name="Pinder M.I.M."/>
            <person name="Johansson O.N."/>
            <person name="Kourtchenko O."/>
            <person name="Godhe A."/>
            <person name="Clarke A.K."/>
        </authorList>
    </citation>
    <scope>NUCLEOTIDE SEQUENCE [LARGE SCALE GENOMIC DNA]</scope>
    <source>
        <strain evidence="6 7">SMR4r</strain>
    </source>
</reference>
<evidence type="ECO:0000256" key="2">
    <source>
        <dbReference type="ARBA" id="ARBA00022723"/>
    </source>
</evidence>
<evidence type="ECO:0000256" key="1">
    <source>
        <dbReference type="ARBA" id="ARBA00001947"/>
    </source>
</evidence>
<keyword evidence="7" id="KW-1185">Reference proteome</keyword>
<keyword evidence="2" id="KW-0479">Metal-binding</keyword>
<dbReference type="RefSeq" id="WP_087206183.1">
    <property type="nucleotide sequence ID" value="NZ_CP021431.1"/>
</dbReference>
<keyword evidence="4" id="KW-0862">Zinc</keyword>
<feature type="domain" description="Succinylglutamate desuccinylase/Aspartoacylase catalytic" evidence="5">
    <location>
        <begin position="56"/>
        <end position="243"/>
    </location>
</feature>
<dbReference type="Gene3D" id="3.40.630.10">
    <property type="entry name" value="Zn peptidases"/>
    <property type="match status" value="1"/>
</dbReference>
<dbReference type="PANTHER" id="PTHR37326">
    <property type="entry name" value="BLL3975 PROTEIN"/>
    <property type="match status" value="1"/>
</dbReference>
<comment type="cofactor">
    <cofactor evidence="1">
        <name>Zn(2+)</name>
        <dbReference type="ChEBI" id="CHEBI:29105"/>
    </cofactor>
</comment>